<dbReference type="Gene3D" id="3.90.220.20">
    <property type="entry name" value="DNA methylase specificity domains"/>
    <property type="match status" value="1"/>
</dbReference>
<dbReference type="Proteomes" id="UP000245959">
    <property type="component" value="Unassembled WGS sequence"/>
</dbReference>
<gene>
    <name evidence="4" type="ORF">C8D82_1482</name>
</gene>
<proteinExistence type="predicted"/>
<dbReference type="PANTHER" id="PTHR30408">
    <property type="entry name" value="TYPE-1 RESTRICTION ENZYME ECOKI SPECIFICITY PROTEIN"/>
    <property type="match status" value="1"/>
</dbReference>
<evidence type="ECO:0000256" key="3">
    <source>
        <dbReference type="SAM" id="SignalP"/>
    </source>
</evidence>
<keyword evidence="3" id="KW-0732">Signal</keyword>
<dbReference type="EMBL" id="QEKH01000048">
    <property type="protein sequence ID" value="PVY34741.1"/>
    <property type="molecule type" value="Genomic_DNA"/>
</dbReference>
<evidence type="ECO:0000256" key="2">
    <source>
        <dbReference type="ARBA" id="ARBA00023125"/>
    </source>
</evidence>
<dbReference type="RefSeq" id="WP_116885857.1">
    <property type="nucleotide sequence ID" value="NZ_CABMMC010000026.1"/>
</dbReference>
<evidence type="ECO:0000313" key="5">
    <source>
        <dbReference type="Proteomes" id="UP000245959"/>
    </source>
</evidence>
<dbReference type="InterPro" id="IPR044946">
    <property type="entry name" value="Restrct_endonuc_typeI_TRD_sf"/>
</dbReference>
<dbReference type="PANTHER" id="PTHR30408:SF13">
    <property type="entry name" value="TYPE I RESTRICTION ENZYME HINDI SPECIFICITY SUBUNIT"/>
    <property type="match status" value="1"/>
</dbReference>
<protein>
    <recommendedName>
        <fullName evidence="6">Type I restriction modification DNA specificity protein</fullName>
    </recommendedName>
</protein>
<dbReference type="InterPro" id="IPR052021">
    <property type="entry name" value="Type-I_RS_S_subunit"/>
</dbReference>
<keyword evidence="2" id="KW-0238">DNA-binding</keyword>
<keyword evidence="5" id="KW-1185">Reference proteome</keyword>
<accession>A0A2U1AEC1</accession>
<keyword evidence="1" id="KW-0680">Restriction system</keyword>
<organism evidence="4 5">
    <name type="scientific">Victivallis vadensis</name>
    <dbReference type="NCBI Taxonomy" id="172901"/>
    <lineage>
        <taxon>Bacteria</taxon>
        <taxon>Pseudomonadati</taxon>
        <taxon>Lentisphaerota</taxon>
        <taxon>Lentisphaeria</taxon>
        <taxon>Victivallales</taxon>
        <taxon>Victivallaceae</taxon>
        <taxon>Victivallis</taxon>
    </lineage>
</organism>
<evidence type="ECO:0000256" key="1">
    <source>
        <dbReference type="ARBA" id="ARBA00022747"/>
    </source>
</evidence>
<reference evidence="4 5" key="1">
    <citation type="submission" date="2018-04" db="EMBL/GenBank/DDBJ databases">
        <title>Genomic Encyclopedia of Type Strains, Phase IV (KMG-IV): sequencing the most valuable type-strain genomes for metagenomic binning, comparative biology and taxonomic classification.</title>
        <authorList>
            <person name="Goeker M."/>
        </authorList>
    </citation>
    <scope>NUCLEOTIDE SEQUENCE [LARGE SCALE GENOMIC DNA]</scope>
    <source>
        <strain evidence="4 5">DSM 14823</strain>
    </source>
</reference>
<dbReference type="OrthoDB" id="9816225at2"/>
<sequence>MKIVIVTIFMALCLLSAYGNHNLEEQAKAIFKSWFVDFEPFADDVFTNEDPVEHPASLSMVQIANIEHILETGKRPKGGAVKSGIPSIGAENVKKLGVFDYSSGKFIPREFADSMKRGKINGYELLIYKDGGKPGTFIPHFSMFGEGYPYEECYINEHVFKLDFGNKGFNAFAYFYFQTDYPYSWLANNGGKAAIPGINQEDIRSIFIFDPQHPKVKEFSAYVSPIFTTIMKNCLENKKLAQLRDALLPKLMSGEIDVSEVEV</sequence>
<dbReference type="GeneID" id="78297119"/>
<evidence type="ECO:0000313" key="4">
    <source>
        <dbReference type="EMBL" id="PVY34741.1"/>
    </source>
</evidence>
<dbReference type="GO" id="GO:0009307">
    <property type="term" value="P:DNA restriction-modification system"/>
    <property type="evidence" value="ECO:0007669"/>
    <property type="project" value="UniProtKB-KW"/>
</dbReference>
<feature type="chain" id="PRO_5015570661" description="Type I restriction modification DNA specificity protein" evidence="3">
    <location>
        <begin position="20"/>
        <end position="263"/>
    </location>
</feature>
<dbReference type="AlphaFoldDB" id="A0A2U1AEC1"/>
<evidence type="ECO:0008006" key="6">
    <source>
        <dbReference type="Google" id="ProtNLM"/>
    </source>
</evidence>
<dbReference type="SUPFAM" id="SSF116734">
    <property type="entry name" value="DNA methylase specificity domain"/>
    <property type="match status" value="1"/>
</dbReference>
<name>A0A2U1AEC1_9BACT</name>
<comment type="caution">
    <text evidence="4">The sequence shown here is derived from an EMBL/GenBank/DDBJ whole genome shotgun (WGS) entry which is preliminary data.</text>
</comment>
<dbReference type="GO" id="GO:0003677">
    <property type="term" value="F:DNA binding"/>
    <property type="evidence" value="ECO:0007669"/>
    <property type="project" value="UniProtKB-KW"/>
</dbReference>
<feature type="signal peptide" evidence="3">
    <location>
        <begin position="1"/>
        <end position="19"/>
    </location>
</feature>